<reference evidence="2 3" key="1">
    <citation type="journal article" date="2013" name="Pathog. Dis.">
        <title>Genome sequences of 65 Helicobacter pylori strains isolated from asymptomatic individuals and patients with gastric cancer, peptic ulcer disease, or gastritis.</title>
        <authorList>
            <person name="Blanchard T.G."/>
            <person name="Czinn S.J."/>
            <person name="Correa P."/>
            <person name="Nakazawa T."/>
            <person name="Keelan M."/>
            <person name="Morningstar L."/>
            <person name="Santana-Cruz I."/>
            <person name="Maroo A."/>
            <person name="McCracken C."/>
            <person name="Shefchek K."/>
            <person name="Daugherty S."/>
            <person name="Song Y."/>
            <person name="Fraser C.M."/>
            <person name="Fricke W.F."/>
        </authorList>
    </citation>
    <scope>NUCLEOTIDE SEQUENCE [LARGE SCALE GENOMIC DNA]</scope>
    <source>
        <strain evidence="2 3">Hp P-2</strain>
    </source>
</reference>
<dbReference type="Pfam" id="PF12033">
    <property type="entry name" value="DUF3519"/>
    <property type="match status" value="1"/>
</dbReference>
<protein>
    <recommendedName>
        <fullName evidence="4">DUF3519 domain-containing protein</fullName>
    </recommendedName>
</protein>
<dbReference type="Proteomes" id="UP000004326">
    <property type="component" value="Unassembled WGS sequence"/>
</dbReference>
<dbReference type="InterPro" id="IPR021907">
    <property type="entry name" value="DUF3519"/>
</dbReference>
<sequence>MHVLKRREEQAIGKGLNEQQAKEYALNIAKTIPEVIDKGVKVERNGRVAIEYENIRVGLKDNWKGEKSPNHWVITGYEKRLENSESLYTSPLITKGETLPLNSNKPNPTQKPLTSQEDLLKNTENLNETTPEAKNLSPLTQMQA</sequence>
<evidence type="ECO:0000313" key="3">
    <source>
        <dbReference type="Proteomes" id="UP000004326"/>
    </source>
</evidence>
<organism evidence="2 3">
    <name type="scientific">Helicobacter pylori Hp P-2</name>
    <dbReference type="NCBI Taxonomy" id="992073"/>
    <lineage>
        <taxon>Bacteria</taxon>
        <taxon>Pseudomonadati</taxon>
        <taxon>Campylobacterota</taxon>
        <taxon>Epsilonproteobacteria</taxon>
        <taxon>Campylobacterales</taxon>
        <taxon>Helicobacteraceae</taxon>
        <taxon>Helicobacter</taxon>
    </lineage>
</organism>
<dbReference type="AlphaFoldDB" id="J0EMW8"/>
<evidence type="ECO:0008006" key="4">
    <source>
        <dbReference type="Google" id="ProtNLM"/>
    </source>
</evidence>
<evidence type="ECO:0000256" key="1">
    <source>
        <dbReference type="SAM" id="MobiDB-lite"/>
    </source>
</evidence>
<accession>J0EMW8</accession>
<proteinExistence type="predicted"/>
<evidence type="ECO:0000313" key="2">
    <source>
        <dbReference type="EMBL" id="EJC00274.1"/>
    </source>
</evidence>
<name>J0EMW8_HELPX</name>
<feature type="compositionally biased region" description="Polar residues" evidence="1">
    <location>
        <begin position="100"/>
        <end position="144"/>
    </location>
</feature>
<dbReference type="EMBL" id="AKPJ01000001">
    <property type="protein sequence ID" value="EJC00274.1"/>
    <property type="molecule type" value="Genomic_DNA"/>
</dbReference>
<gene>
    <name evidence="2" type="ORF">HPHPP2_0988</name>
</gene>
<comment type="caution">
    <text evidence="2">The sequence shown here is derived from an EMBL/GenBank/DDBJ whole genome shotgun (WGS) entry which is preliminary data.</text>
</comment>
<dbReference type="PATRIC" id="fig|992073.3.peg.971"/>
<feature type="region of interest" description="Disordered" evidence="1">
    <location>
        <begin position="95"/>
        <end position="144"/>
    </location>
</feature>